<evidence type="ECO:0000256" key="6">
    <source>
        <dbReference type="ARBA" id="ARBA00023155"/>
    </source>
</evidence>
<keyword evidence="4 8" id="KW-0440">LIM domain</keyword>
<dbReference type="PANTHER" id="PTHR24208">
    <property type="entry name" value="LIM/HOMEOBOX PROTEIN LHX"/>
    <property type="match status" value="1"/>
</dbReference>
<evidence type="ECO:0000256" key="8">
    <source>
        <dbReference type="PROSITE-ProRule" id="PRU00125"/>
    </source>
</evidence>
<protein>
    <recommendedName>
        <fullName evidence="9">LIM zinc-binding domain-containing protein</fullName>
    </recommendedName>
</protein>
<dbReference type="EMBL" id="CAJPIN010006869">
    <property type="protein sequence ID" value="CAG2058229.1"/>
    <property type="molecule type" value="Genomic_DNA"/>
</dbReference>
<evidence type="ECO:0000256" key="4">
    <source>
        <dbReference type="ARBA" id="ARBA00023038"/>
    </source>
</evidence>
<dbReference type="SUPFAM" id="SSF57716">
    <property type="entry name" value="Glucocorticoid receptor-like (DNA-binding domain)"/>
    <property type="match status" value="2"/>
</dbReference>
<gene>
    <name evidence="10" type="ORF">TPAB3V08_LOCUS5203</name>
</gene>
<keyword evidence="11" id="KW-1185">Reference proteome</keyword>
<reference evidence="10" key="1">
    <citation type="submission" date="2021-03" db="EMBL/GenBank/DDBJ databases">
        <authorList>
            <person name="Tran Van P."/>
        </authorList>
    </citation>
    <scope>NUCLEOTIDE SEQUENCE</scope>
</reference>
<dbReference type="InterPro" id="IPR050453">
    <property type="entry name" value="LIM_Homeobox_TF"/>
</dbReference>
<keyword evidence="2 8" id="KW-0479">Metal-binding</keyword>
<keyword evidence="3 8" id="KW-0862">Zinc</keyword>
<evidence type="ECO:0000256" key="5">
    <source>
        <dbReference type="ARBA" id="ARBA00023125"/>
    </source>
</evidence>
<dbReference type="Proteomes" id="UP001153148">
    <property type="component" value="Unassembled WGS sequence"/>
</dbReference>
<evidence type="ECO:0000256" key="7">
    <source>
        <dbReference type="ARBA" id="ARBA00023242"/>
    </source>
</evidence>
<evidence type="ECO:0000313" key="11">
    <source>
        <dbReference type="Proteomes" id="UP001153148"/>
    </source>
</evidence>
<evidence type="ECO:0000256" key="1">
    <source>
        <dbReference type="ARBA" id="ARBA00004123"/>
    </source>
</evidence>
<keyword evidence="6" id="KW-0371">Homeobox</keyword>
<evidence type="ECO:0000259" key="9">
    <source>
        <dbReference type="PROSITE" id="PS50023"/>
    </source>
</evidence>
<evidence type="ECO:0000256" key="3">
    <source>
        <dbReference type="ARBA" id="ARBA00022833"/>
    </source>
</evidence>
<dbReference type="CDD" id="cd09365">
    <property type="entry name" value="LIM2_LIMK"/>
    <property type="match status" value="1"/>
</dbReference>
<dbReference type="PROSITE" id="PS00478">
    <property type="entry name" value="LIM_DOMAIN_1"/>
    <property type="match status" value="1"/>
</dbReference>
<dbReference type="Pfam" id="PF00412">
    <property type="entry name" value="LIM"/>
    <property type="match status" value="2"/>
</dbReference>
<dbReference type="SMART" id="SM00132">
    <property type="entry name" value="LIM"/>
    <property type="match status" value="1"/>
</dbReference>
<comment type="subcellular location">
    <subcellularLocation>
        <location evidence="1">Nucleus</location>
    </subcellularLocation>
</comment>
<keyword evidence="7" id="KW-0539">Nucleus</keyword>
<name>A0ABN7NRF9_TIMPD</name>
<dbReference type="PROSITE" id="PS50023">
    <property type="entry name" value="LIM_DOMAIN_2"/>
    <property type="match status" value="1"/>
</dbReference>
<keyword evidence="5" id="KW-0238">DNA-binding</keyword>
<organism evidence="10 11">
    <name type="scientific">Timema podura</name>
    <name type="common">Walking stick</name>
    <dbReference type="NCBI Taxonomy" id="61482"/>
    <lineage>
        <taxon>Eukaryota</taxon>
        <taxon>Metazoa</taxon>
        <taxon>Ecdysozoa</taxon>
        <taxon>Arthropoda</taxon>
        <taxon>Hexapoda</taxon>
        <taxon>Insecta</taxon>
        <taxon>Pterygota</taxon>
        <taxon>Neoptera</taxon>
        <taxon>Polyneoptera</taxon>
        <taxon>Phasmatodea</taxon>
        <taxon>Timematodea</taxon>
        <taxon>Timematoidea</taxon>
        <taxon>Timematidae</taxon>
        <taxon>Timema</taxon>
    </lineage>
</organism>
<comment type="caution">
    <text evidence="10">The sequence shown here is derived from an EMBL/GenBank/DDBJ whole genome shotgun (WGS) entry which is preliminary data.</text>
</comment>
<dbReference type="Gene3D" id="2.10.110.10">
    <property type="entry name" value="Cysteine Rich Protein"/>
    <property type="match status" value="2"/>
</dbReference>
<accession>A0ABN7NRF9</accession>
<evidence type="ECO:0000256" key="2">
    <source>
        <dbReference type="ARBA" id="ARBA00022723"/>
    </source>
</evidence>
<proteinExistence type="predicted"/>
<dbReference type="PANTHER" id="PTHR24208:SF166">
    <property type="entry name" value="LIM HOMEOBOX TRANSCRIPTION FACTOR 1 ALPHA, ISOFORM B"/>
    <property type="match status" value="1"/>
</dbReference>
<feature type="domain" description="LIM zinc-binding" evidence="9">
    <location>
        <begin position="45"/>
        <end position="107"/>
    </location>
</feature>
<dbReference type="InterPro" id="IPR001781">
    <property type="entry name" value="Znf_LIM"/>
</dbReference>
<sequence length="110" mass="12386">MSLFSFALPLNGKRCSACDAALSNWYFEKDGLLFCKDDYWAKYGESCQDCGHIITGPVMVAGDHKFHPECFCCTSCGNFIGDGESYALVERSKLYWRREGFLVAKSLNDK</sequence>
<evidence type="ECO:0000313" key="10">
    <source>
        <dbReference type="EMBL" id="CAG2058229.1"/>
    </source>
</evidence>